<dbReference type="GO" id="GO:0006094">
    <property type="term" value="P:gluconeogenesis"/>
    <property type="evidence" value="ECO:0007669"/>
    <property type="project" value="UniProtKB-UniRule"/>
</dbReference>
<dbReference type="GO" id="GO:0005829">
    <property type="term" value="C:cytosol"/>
    <property type="evidence" value="ECO:0007669"/>
    <property type="project" value="TreeGrafter"/>
</dbReference>
<proteinExistence type="inferred from homology"/>
<evidence type="ECO:0000256" key="7">
    <source>
        <dbReference type="HAMAP-Rule" id="MF_00147"/>
    </source>
</evidence>
<dbReference type="InterPro" id="IPR020861">
    <property type="entry name" value="Triosephosphate_isomerase_AS"/>
</dbReference>
<comment type="catalytic activity">
    <reaction evidence="7 8">
        <text>D-glyceraldehyde 3-phosphate = dihydroxyacetone phosphate</text>
        <dbReference type="Rhea" id="RHEA:18585"/>
        <dbReference type="ChEBI" id="CHEBI:57642"/>
        <dbReference type="ChEBI" id="CHEBI:59776"/>
        <dbReference type="EC" id="5.3.1.1"/>
    </reaction>
</comment>
<dbReference type="GO" id="GO:0004807">
    <property type="term" value="F:triose-phosphate isomerase activity"/>
    <property type="evidence" value="ECO:0007669"/>
    <property type="project" value="UniProtKB-UniRule"/>
</dbReference>
<gene>
    <name evidence="7" type="primary">tpiA</name>
    <name evidence="9" type="ORF">LBBP_01651</name>
</gene>
<dbReference type="AlphaFoldDB" id="A0A0S2IQJ9"/>
<dbReference type="InterPro" id="IPR000652">
    <property type="entry name" value="Triosephosphate_isomerase"/>
</dbReference>
<dbReference type="GO" id="GO:0019563">
    <property type="term" value="P:glycerol catabolic process"/>
    <property type="evidence" value="ECO:0007669"/>
    <property type="project" value="TreeGrafter"/>
</dbReference>
<feature type="binding site" evidence="7">
    <location>
        <begin position="66"/>
        <end position="68"/>
    </location>
    <ligand>
        <name>substrate</name>
    </ligand>
</feature>
<evidence type="ECO:0000256" key="6">
    <source>
        <dbReference type="ARBA" id="ARBA00023235"/>
    </source>
</evidence>
<comment type="subunit">
    <text evidence="7 8">Homodimer.</text>
</comment>
<dbReference type="EC" id="5.3.1.1" evidence="7 8"/>
<comment type="subcellular location">
    <subcellularLocation>
        <location evidence="7 8">Cytoplasm</location>
    </subcellularLocation>
</comment>
<dbReference type="InterPro" id="IPR035990">
    <property type="entry name" value="TIM_sf"/>
</dbReference>
<dbReference type="NCBIfam" id="TIGR00419">
    <property type="entry name" value="tim"/>
    <property type="match status" value="1"/>
</dbReference>
<evidence type="ECO:0000313" key="10">
    <source>
        <dbReference type="Proteomes" id="UP000058857"/>
    </source>
</evidence>
<dbReference type="EMBL" id="CP012029">
    <property type="protein sequence ID" value="ALO25938.1"/>
    <property type="molecule type" value="Genomic_DNA"/>
</dbReference>
<keyword evidence="6 7" id="KW-0413">Isomerase</keyword>
<feature type="active site" description="Electrophile" evidence="7">
    <location>
        <position position="153"/>
    </location>
</feature>
<evidence type="ECO:0000256" key="5">
    <source>
        <dbReference type="ARBA" id="ARBA00023152"/>
    </source>
</evidence>
<evidence type="ECO:0000313" key="9">
    <source>
        <dbReference type="EMBL" id="ALO25938.1"/>
    </source>
</evidence>
<evidence type="ECO:0000256" key="2">
    <source>
        <dbReference type="ARBA" id="ARBA00007422"/>
    </source>
</evidence>
<keyword evidence="3 7" id="KW-0312">Gluconeogenesis</keyword>
<dbReference type="GO" id="GO:0006096">
    <property type="term" value="P:glycolytic process"/>
    <property type="evidence" value="ECO:0007669"/>
    <property type="project" value="UniProtKB-UniRule"/>
</dbReference>
<dbReference type="HAMAP" id="MF_00147_B">
    <property type="entry name" value="TIM_B"/>
    <property type="match status" value="1"/>
</dbReference>
<comment type="similarity">
    <text evidence="2 7 8">Belongs to the triosephosphate isomerase family.</text>
</comment>
<dbReference type="SUPFAM" id="SSF51351">
    <property type="entry name" value="Triosephosphate isomerase (TIM)"/>
    <property type="match status" value="1"/>
</dbReference>
<dbReference type="PANTHER" id="PTHR21139">
    <property type="entry name" value="TRIOSEPHOSPHATE ISOMERASE"/>
    <property type="match status" value="1"/>
</dbReference>
<evidence type="ECO:0000256" key="1">
    <source>
        <dbReference type="ARBA" id="ARBA00004680"/>
    </source>
</evidence>
<feature type="binding site" evidence="7">
    <location>
        <begin position="294"/>
        <end position="295"/>
    </location>
    <ligand>
        <name>substrate</name>
    </ligand>
</feature>
<feature type="binding site" evidence="7">
    <location>
        <position position="231"/>
    </location>
    <ligand>
        <name>substrate</name>
    </ligand>
</feature>
<name>A0A0S2IQJ9_LEPBO</name>
<dbReference type="PROSITE" id="PS00171">
    <property type="entry name" value="TIM_1"/>
    <property type="match status" value="1"/>
</dbReference>
<dbReference type="FunFam" id="3.20.20.70:FF:000016">
    <property type="entry name" value="Triosephosphate isomerase"/>
    <property type="match status" value="1"/>
</dbReference>
<dbReference type="UniPathway" id="UPA00138"/>
<evidence type="ECO:0000256" key="3">
    <source>
        <dbReference type="ARBA" id="ARBA00022432"/>
    </source>
</evidence>
<organism evidence="9">
    <name type="scientific">Leptospira borgpetersenii serovar Ballum</name>
    <dbReference type="NCBI Taxonomy" id="280505"/>
    <lineage>
        <taxon>Bacteria</taxon>
        <taxon>Pseudomonadati</taxon>
        <taxon>Spirochaetota</taxon>
        <taxon>Spirochaetia</taxon>
        <taxon>Leptospirales</taxon>
        <taxon>Leptospiraceae</taxon>
        <taxon>Leptospira</taxon>
    </lineage>
</organism>
<comment type="function">
    <text evidence="7">Involved in the gluconeogenesis. Catalyzes stereospecifically the conversion of dihydroxyacetone phosphate (DHAP) to D-glyceraldehyde-3-phosphate (G3P).</text>
</comment>
<keyword evidence="5 7" id="KW-0324">Glycolysis</keyword>
<dbReference type="Proteomes" id="UP000058857">
    <property type="component" value="Chromosome 1"/>
</dbReference>
<feature type="active site" description="Proton acceptor" evidence="7">
    <location>
        <position position="225"/>
    </location>
</feature>
<evidence type="ECO:0000256" key="8">
    <source>
        <dbReference type="RuleBase" id="RU363013"/>
    </source>
</evidence>
<dbReference type="Gene3D" id="3.20.20.70">
    <property type="entry name" value="Aldolase class I"/>
    <property type="match status" value="1"/>
</dbReference>
<feature type="binding site" evidence="7">
    <location>
        <position position="273"/>
    </location>
    <ligand>
        <name>substrate</name>
    </ligand>
</feature>
<dbReference type="GO" id="GO:0046166">
    <property type="term" value="P:glyceraldehyde-3-phosphate biosynthetic process"/>
    <property type="evidence" value="ECO:0007669"/>
    <property type="project" value="TreeGrafter"/>
</dbReference>
<protein>
    <recommendedName>
        <fullName evidence="7 8">Triosephosphate isomerase</fullName>
        <shortName evidence="7">TIM</shortName>
        <shortName evidence="7">TPI</shortName>
        <ecNumber evidence="7 8">5.3.1.1</ecNumber>
    </recommendedName>
    <alternativeName>
        <fullName evidence="7">Triose-phosphate isomerase</fullName>
    </alternativeName>
</protein>
<reference evidence="9 10" key="1">
    <citation type="journal article" date="2015" name="PLoS Negl. Trop. Dis.">
        <title>Distribution of Plasmids in Distinct Leptospira Pathogenic Species.</title>
        <authorList>
            <person name="Wang Y."/>
            <person name="Zhuang X."/>
            <person name="Zhong Y."/>
            <person name="Zhang C."/>
            <person name="Zhang Y."/>
            <person name="Zeng L."/>
            <person name="Zhu Y."/>
            <person name="He P."/>
            <person name="Dong K."/>
            <person name="Pal U."/>
            <person name="Guo X."/>
            <person name="Qin J."/>
        </authorList>
    </citation>
    <scope>NUCLEOTIDE SEQUENCE [LARGE SCALE GENOMIC DNA]</scope>
    <source>
        <strain evidence="9 10">56604</strain>
    </source>
</reference>
<dbReference type="UniPathway" id="UPA00109">
    <property type="reaction ID" value="UER00189"/>
</dbReference>
<dbReference type="InterPro" id="IPR013785">
    <property type="entry name" value="Aldolase_TIM"/>
</dbReference>
<dbReference type="CDD" id="cd00311">
    <property type="entry name" value="TIM"/>
    <property type="match status" value="1"/>
</dbReference>
<dbReference type="InterPro" id="IPR022896">
    <property type="entry name" value="TrioseP_Isoase_bac/euk"/>
</dbReference>
<sequence length="307" mass="34000">MIFSSNRVGQSFIRFFRNPRRSNQSLEMDRSKKSLKQFPFLTNSPQLYRNHPSRGNRMRKTVIAGNWKMNLSEKEALSLAHSIKEKIPAISKGRISMIFPSTLHLAGVAKILQGTEILVGAQNVYPSGLAAFTGETSPEQLKELGVKVVMIGHSERRQFLGETNSFCNEKIHFLLKNDFIVLYCVGETLMERESGKTFEVISSQIREGLKGIHSHSFSNLILAYEPVWAIGTGKVATPAQAQEVHSFIRKEIAGLFLGAKEIAESISILYGGSVKPDNIQALLKEKDLDGGLVGGASQKIDTYAGLF</sequence>
<accession>A0A0S2IQJ9</accession>
<comment type="pathway">
    <text evidence="1 7 8">Carbohydrate degradation; glycolysis; D-glyceraldehyde 3-phosphate from glycerone phosphate: step 1/1.</text>
</comment>
<dbReference type="PANTHER" id="PTHR21139:SF42">
    <property type="entry name" value="TRIOSEPHOSPHATE ISOMERASE"/>
    <property type="match status" value="1"/>
</dbReference>
<dbReference type="PATRIC" id="fig|280505.15.peg.1615"/>
<dbReference type="Pfam" id="PF00121">
    <property type="entry name" value="TIM"/>
    <property type="match status" value="1"/>
</dbReference>
<evidence type="ECO:0000256" key="4">
    <source>
        <dbReference type="ARBA" id="ARBA00022490"/>
    </source>
</evidence>
<keyword evidence="4 7" id="KW-0963">Cytoplasm</keyword>
<comment type="pathway">
    <text evidence="7 8">Carbohydrate biosynthesis; gluconeogenesis.</text>
</comment>
<dbReference type="PROSITE" id="PS51440">
    <property type="entry name" value="TIM_2"/>
    <property type="match status" value="1"/>
</dbReference>